<sequence length="326" mass="36696">KEKGNIERVSSLLEDLTEIEIIQTSTSLEDLELLFQEKLQTLVLLGPAYKLEDVQKLLQNYSTSLRYVKIILLVSKTSTSLLKEAIKFNIHDVLEFPFTYHDLNESIKRAKDIFKEILAEQTGIPEEKVAPVKKGAKKITIFSTKGGLGKSFIATNLAIDLANLLKKKVALFDLNYQFGDVALMLNLFPKHTVYDIMSVIDQLDSEMLNSFLTTHSSGVKVLPAPIDPTQDEAISNKTTKKILDILSDFNDYIVIDTPSSFSDNVLLILEETDCLCMITSMDVPSIKNLKITLQLLEQLKFPPEKIFLILNRADTKVGITIDEIKK</sequence>
<dbReference type="InterPro" id="IPR025669">
    <property type="entry name" value="AAA_dom"/>
</dbReference>
<dbReference type="AlphaFoldDB" id="X1BZC4"/>
<dbReference type="GO" id="GO:0051782">
    <property type="term" value="P:negative regulation of cell division"/>
    <property type="evidence" value="ECO:0007669"/>
    <property type="project" value="TreeGrafter"/>
</dbReference>
<dbReference type="SUPFAM" id="SSF52172">
    <property type="entry name" value="CheY-like"/>
    <property type="match status" value="1"/>
</dbReference>
<dbReference type="GO" id="GO:0005524">
    <property type="term" value="F:ATP binding"/>
    <property type="evidence" value="ECO:0007669"/>
    <property type="project" value="TreeGrafter"/>
</dbReference>
<dbReference type="PANTHER" id="PTHR43384">
    <property type="entry name" value="SEPTUM SITE-DETERMINING PROTEIN MIND HOMOLOG, CHLOROPLASTIC-RELATED"/>
    <property type="match status" value="1"/>
</dbReference>
<gene>
    <name evidence="2" type="ORF">S01H4_22933</name>
</gene>
<dbReference type="GO" id="GO:0009898">
    <property type="term" value="C:cytoplasmic side of plasma membrane"/>
    <property type="evidence" value="ECO:0007669"/>
    <property type="project" value="TreeGrafter"/>
</dbReference>
<name>X1BZC4_9ZZZZ</name>
<organism evidence="2">
    <name type="scientific">marine sediment metagenome</name>
    <dbReference type="NCBI Taxonomy" id="412755"/>
    <lineage>
        <taxon>unclassified sequences</taxon>
        <taxon>metagenomes</taxon>
        <taxon>ecological metagenomes</taxon>
    </lineage>
</organism>
<dbReference type="EMBL" id="BART01010577">
    <property type="protein sequence ID" value="GAG89553.1"/>
    <property type="molecule type" value="Genomic_DNA"/>
</dbReference>
<dbReference type="GO" id="GO:0016887">
    <property type="term" value="F:ATP hydrolysis activity"/>
    <property type="evidence" value="ECO:0007669"/>
    <property type="project" value="TreeGrafter"/>
</dbReference>
<evidence type="ECO:0000259" key="1">
    <source>
        <dbReference type="Pfam" id="PF13614"/>
    </source>
</evidence>
<dbReference type="InterPro" id="IPR027417">
    <property type="entry name" value="P-loop_NTPase"/>
</dbReference>
<dbReference type="GO" id="GO:0005829">
    <property type="term" value="C:cytosol"/>
    <property type="evidence" value="ECO:0007669"/>
    <property type="project" value="TreeGrafter"/>
</dbReference>
<feature type="non-terminal residue" evidence="2">
    <location>
        <position position="1"/>
    </location>
</feature>
<proteinExistence type="predicted"/>
<dbReference type="InterPro" id="IPR011006">
    <property type="entry name" value="CheY-like_superfamily"/>
</dbReference>
<feature type="non-terminal residue" evidence="2">
    <location>
        <position position="326"/>
    </location>
</feature>
<dbReference type="Pfam" id="PF13614">
    <property type="entry name" value="AAA_31"/>
    <property type="match status" value="1"/>
</dbReference>
<feature type="domain" description="AAA" evidence="1">
    <location>
        <begin position="137"/>
        <end position="290"/>
    </location>
</feature>
<dbReference type="PANTHER" id="PTHR43384:SF13">
    <property type="entry name" value="SLR0110 PROTEIN"/>
    <property type="match status" value="1"/>
</dbReference>
<dbReference type="Gene3D" id="3.40.50.300">
    <property type="entry name" value="P-loop containing nucleotide triphosphate hydrolases"/>
    <property type="match status" value="1"/>
</dbReference>
<reference evidence="2" key="1">
    <citation type="journal article" date="2014" name="Front. Microbiol.">
        <title>High frequency of phylogenetically diverse reductive dehalogenase-homologous genes in deep subseafloor sedimentary metagenomes.</title>
        <authorList>
            <person name="Kawai M."/>
            <person name="Futagami T."/>
            <person name="Toyoda A."/>
            <person name="Takaki Y."/>
            <person name="Nishi S."/>
            <person name="Hori S."/>
            <person name="Arai W."/>
            <person name="Tsubouchi T."/>
            <person name="Morono Y."/>
            <person name="Uchiyama I."/>
            <person name="Ito T."/>
            <person name="Fujiyama A."/>
            <person name="Inagaki F."/>
            <person name="Takami H."/>
        </authorList>
    </citation>
    <scope>NUCLEOTIDE SEQUENCE</scope>
    <source>
        <strain evidence="2">Expedition CK06-06</strain>
    </source>
</reference>
<dbReference type="Gene3D" id="3.40.50.2300">
    <property type="match status" value="1"/>
</dbReference>
<accession>X1BZC4</accession>
<dbReference type="InterPro" id="IPR050625">
    <property type="entry name" value="ParA/MinD_ATPase"/>
</dbReference>
<comment type="caution">
    <text evidence="2">The sequence shown here is derived from an EMBL/GenBank/DDBJ whole genome shotgun (WGS) entry which is preliminary data.</text>
</comment>
<evidence type="ECO:0000313" key="2">
    <source>
        <dbReference type="EMBL" id="GAG89553.1"/>
    </source>
</evidence>
<protein>
    <recommendedName>
        <fullName evidence="1">AAA domain-containing protein</fullName>
    </recommendedName>
</protein>
<dbReference type="SUPFAM" id="SSF52540">
    <property type="entry name" value="P-loop containing nucleoside triphosphate hydrolases"/>
    <property type="match status" value="1"/>
</dbReference>